<feature type="domain" description="Reverse transcriptase" evidence="1">
    <location>
        <begin position="843"/>
        <end position="1121"/>
    </location>
</feature>
<name>A0ABM3R9L1_SPIOL</name>
<dbReference type="InterPro" id="IPR036691">
    <property type="entry name" value="Endo/exonu/phosph_ase_sf"/>
</dbReference>
<dbReference type="Gene3D" id="3.60.10.10">
    <property type="entry name" value="Endonuclease/exonuclease/phosphatase"/>
    <property type="match status" value="1"/>
</dbReference>
<dbReference type="GeneID" id="110785105"/>
<dbReference type="SUPFAM" id="SSF56672">
    <property type="entry name" value="DNA/RNA polymerases"/>
    <property type="match status" value="1"/>
</dbReference>
<dbReference type="PANTHER" id="PTHR46890:SF43">
    <property type="entry name" value="NON-LTR RETROELEMENT REVERSE TRANSCRIPTASE"/>
    <property type="match status" value="1"/>
</dbReference>
<dbReference type="Proteomes" id="UP000813463">
    <property type="component" value="Chromosome 2"/>
</dbReference>
<reference evidence="2" key="1">
    <citation type="journal article" date="2021" name="Nat. Commun.">
        <title>Genomic analyses provide insights into spinach domestication and the genetic basis of agronomic traits.</title>
        <authorList>
            <person name="Cai X."/>
            <person name="Sun X."/>
            <person name="Xu C."/>
            <person name="Sun H."/>
            <person name="Wang X."/>
            <person name="Ge C."/>
            <person name="Zhang Z."/>
            <person name="Wang Q."/>
            <person name="Fei Z."/>
            <person name="Jiao C."/>
            <person name="Wang Q."/>
        </authorList>
    </citation>
    <scope>NUCLEOTIDE SEQUENCE [LARGE SCALE GENOMIC DNA]</scope>
    <source>
        <strain evidence="2">cv. Varoflay</strain>
    </source>
</reference>
<dbReference type="InterPro" id="IPR043502">
    <property type="entry name" value="DNA/RNA_pol_sf"/>
</dbReference>
<keyword evidence="2" id="KW-1185">Reference proteome</keyword>
<evidence type="ECO:0000313" key="2">
    <source>
        <dbReference type="Proteomes" id="UP000813463"/>
    </source>
</evidence>
<organism evidence="2 3">
    <name type="scientific">Spinacia oleracea</name>
    <name type="common">Spinach</name>
    <dbReference type="NCBI Taxonomy" id="3562"/>
    <lineage>
        <taxon>Eukaryota</taxon>
        <taxon>Viridiplantae</taxon>
        <taxon>Streptophyta</taxon>
        <taxon>Embryophyta</taxon>
        <taxon>Tracheophyta</taxon>
        <taxon>Spermatophyta</taxon>
        <taxon>Magnoliopsida</taxon>
        <taxon>eudicotyledons</taxon>
        <taxon>Gunneridae</taxon>
        <taxon>Pentapetalae</taxon>
        <taxon>Caryophyllales</taxon>
        <taxon>Chenopodiaceae</taxon>
        <taxon>Chenopodioideae</taxon>
        <taxon>Anserineae</taxon>
        <taxon>Spinacia</taxon>
    </lineage>
</organism>
<gene>
    <name evidence="3" type="primary">LOC110785105</name>
</gene>
<reference evidence="3" key="2">
    <citation type="submission" date="2025-08" db="UniProtKB">
        <authorList>
            <consortium name="RefSeq"/>
        </authorList>
    </citation>
    <scope>IDENTIFICATION</scope>
    <source>
        <tissue evidence="3">Leaf</tissue>
    </source>
</reference>
<dbReference type="Pfam" id="PF00078">
    <property type="entry name" value="RVT_1"/>
    <property type="match status" value="1"/>
</dbReference>
<dbReference type="Pfam" id="PF14111">
    <property type="entry name" value="DUF4283"/>
    <property type="match status" value="1"/>
</dbReference>
<dbReference type="SUPFAM" id="SSF56219">
    <property type="entry name" value="DNase I-like"/>
    <property type="match status" value="1"/>
</dbReference>
<dbReference type="PANTHER" id="PTHR46890">
    <property type="entry name" value="NON-LTR RETROLELEMENT REVERSE TRANSCRIPTASE-LIKE PROTEIN-RELATED"/>
    <property type="match status" value="1"/>
</dbReference>
<accession>A0ABM3R9L1</accession>
<dbReference type="InterPro" id="IPR025558">
    <property type="entry name" value="DUF4283"/>
</dbReference>
<dbReference type="InterPro" id="IPR052343">
    <property type="entry name" value="Retrotransposon-Effector_Assoc"/>
</dbReference>
<evidence type="ECO:0000313" key="3">
    <source>
        <dbReference type="RefSeq" id="XP_056692295.1"/>
    </source>
</evidence>
<proteinExistence type="predicted"/>
<dbReference type="Pfam" id="PF03372">
    <property type="entry name" value="Exo_endo_phos"/>
    <property type="match status" value="1"/>
</dbReference>
<sequence>MEMELPRGPSSDSQALKTRSLDEVLGVEAIDFGLENEVLTPKSSLKQLQVQSEVRHSFNEFMEVLHGSHSQARSGARSNVDVGMISVPILQPFDDEIVVDNNFDEESVLAEDTIAPVQIELDDIQSEIDFWNSAVVCYIVGANPLINVMDGFVRRIWGSLKVDKVVLVKKGVYLVRFLSMESRDKVLKGHYFFDNKPLIVKPWDQDVDMEKEVVQVVPIWIQLKLNFKYWSEKAIFKIVSQLGKPIKRDYATTCRDKIQFARVIVEVPMAESLPDHIYFMNEHGEKIKVELRYEWKPNLCTKCNMVGHVETDCRQGKSRKVWVQKQKQGDAQPQQVVKPVIEVDQEGFQRALRPIRVRVDSVEPTHVTNPFDILQNEGMAENADTMPSGEDEVRRFIQQFDIGLVGLLEHKVKGTNLGKLYQRVFTNWCFTGNVSFHNGGRIVVAWKPSSFTVNILAVTAQFIHCHVIPMSGKYGFYCTFVYAFNESRQRLELWRDLKSLNTQEPWIMCGDFNCVMTSEERIGAPDCCMEDVKCVGNMFTWNNKQQGSARVFSKLDRVLANPAWQNVYKDAEVCFMSEGEFDHSPGLLTVYPRVASGRKPLRYFTMWKTAPTFNNIIQDVWIEQIVGSKMYVLVSKLKKIKSALKELNKTGFTDIQAADIKAHQVLMEAQKAMHSNPTDLELAELELQAIKEYKKHHQVYMDFLKQKAKLDWIKAGDENTALFHQSIKSRIVQNQVYSIHDMHGKWQDTTDTVSGAFLDYYMKLLGTTQVDRKPVFKEIVLSGPVITNQHRTILTAAYTKDEVKNALFSIPGTKAPGPDGFGSFFYRDAWHIVGDEVINVVLDVLNSGKLLKEINHTVITLIPKTKCPKNVSEFRPISCCNTLYKCVTKVLCGRLRQVLPDLIFENQGGFVHGRYIVHSIMVIQDLVRHYGRKSIKPSCLLKVDLQKAYDTVDWCFLQEMLEILGFPDKFLKLVMTCVTTPMFSFMINGSMHGFFKSKRGLRQGDPMSPLLFVICMEYLSRILHKLTELPQFQYHPRCKDLNLTHLCFADDLILCCKGDYPSIYSLLQAFALFSKSSGLLANKSKSAVYCHGMADTDVTRVVEASGFIRSALPFKYLGVPICSKKISAGQCDVLVDNMTAS</sequence>
<dbReference type="InterPro" id="IPR000477">
    <property type="entry name" value="RT_dom"/>
</dbReference>
<dbReference type="PROSITE" id="PS50878">
    <property type="entry name" value="RT_POL"/>
    <property type="match status" value="1"/>
</dbReference>
<dbReference type="CDD" id="cd01650">
    <property type="entry name" value="RT_nLTR_like"/>
    <property type="match status" value="1"/>
</dbReference>
<dbReference type="InterPro" id="IPR005135">
    <property type="entry name" value="Endo/exonuclease/phosphatase"/>
</dbReference>
<dbReference type="RefSeq" id="XP_056692295.1">
    <property type="nucleotide sequence ID" value="XM_056836317.1"/>
</dbReference>
<evidence type="ECO:0000259" key="1">
    <source>
        <dbReference type="PROSITE" id="PS50878"/>
    </source>
</evidence>
<protein>
    <recommendedName>
        <fullName evidence="1">Reverse transcriptase domain-containing protein</fullName>
    </recommendedName>
</protein>